<dbReference type="RefSeq" id="WP_050046601.1">
    <property type="nucleotide sequence ID" value="NZ_JHEG04000001.1"/>
</dbReference>
<sequence>MSHVISLDTDNLKSSYQLVTRCDSKEQSLNILVVIDPGVTDYQMLAAGVVAGARTLILDANRDGIEQITEALQSKSNTSLHLVSHGSPGCLYLGNTQLSLDTLESYTEELQSWFLSSLILYGCNVAAGDAGAEFIEQLHQITKAQIAASNKPVGSNALGGDWELGVRIGAANVDFAFQISVIQEYSHTLNTAPTLTANATLSSVNEDTINPLGRTVLELFGDLVSDNDTDEPLGGIAVVSNTATTTQGKWQYSTDGSTWFDIGSVNDGTNALALSQDTKVRFLPGSNFNGTPSPLQLRAIDNTYALGYTIGGNRVNINTTNNGGSTLISQEIGSLTIKINSVNDVPIAGTIPNQAAKANIPFNFKLPSNVFTDPDIATNGDVLTLTTGAGLPKWLSFNAATQTFSGTPGNGNVGTVSVKVKATDSDAETAETTFVINVAPPDGGIVGTNSNENYTATSGSDFIDASGGNDTIVTTFANLQQNDTFSGGAGTDTFILSGGTSSNTITINLATSSNQLQGIGSTTVSNFEIFKLEHFVGNVTFTGTSGNDTFVSGAGNDTLNGGLGNDNFYGGSGNDTLNGDAGNDQLDGGAGNDFIYGGAGNDQLQGSAGNDTLIGGDGNDSYYVDAVGDSIQESSTGGIDTVSASISYSFLGTNLENLYLIGNNAIDGTGNAANNYILGNSAINMLSGNEGNDTLDGGAGNDKLDGGAGNDTLNGGSGIDILIGGDGNDIYYVDDINDSIQETDTGGIDIVYASVNYTLGTNVDNITLLGSNAINGTGNSNNNYMLGNSSANILTGGDGNDILNGAAGNDTLIGGNGNDIYYVDANDIVNEIGTSGTDTVFASLSFTLSDNVENLYLSGNAVNGTGNASNNYITGHSGVNFLFGEDGNDTLEGNGGDDTLDGGNGNDSLVGGAGSDTMIGGNGDDIYYVDSASDIIKGETSTGGIDIVRAFTSYVLPTYVENLYLIGSNAVNGTGNASDNNIGANSLANNLSGGDGNDSLFGDSGNDTLDGGSGNDILTGGLDSDRFLFNSNAAFVASAVGIDRISDFTSNSDKIILDKTTFTALNSGVGIGFNVTNEFAIVTDDFAASISTAKIVYNSGNGKLFYNQDGVTSGFGTGAQFATIANNPSLTGNDFEIVS</sequence>
<dbReference type="InterPro" id="IPR013783">
    <property type="entry name" value="Ig-like_fold"/>
</dbReference>
<dbReference type="Pfam" id="PF14252">
    <property type="entry name" value="DUF4347"/>
    <property type="match status" value="1"/>
</dbReference>
<organism evidence="4 5">
    <name type="scientific">Tolypothrix bouteillei VB521301</name>
    <dbReference type="NCBI Taxonomy" id="1479485"/>
    <lineage>
        <taxon>Bacteria</taxon>
        <taxon>Bacillati</taxon>
        <taxon>Cyanobacteriota</taxon>
        <taxon>Cyanophyceae</taxon>
        <taxon>Nostocales</taxon>
        <taxon>Tolypothrichaceae</taxon>
        <taxon>Tolypothrix</taxon>
    </lineage>
</organism>
<comment type="subcellular location">
    <subcellularLocation>
        <location evidence="1">Secreted</location>
    </subcellularLocation>
</comment>
<evidence type="ECO:0000259" key="3">
    <source>
        <dbReference type="SMART" id="SM00736"/>
    </source>
</evidence>
<dbReference type="Pfam" id="PF00353">
    <property type="entry name" value="HemolysinCabind"/>
    <property type="match status" value="9"/>
</dbReference>
<dbReference type="PANTHER" id="PTHR38340:SF1">
    <property type="entry name" value="S-LAYER PROTEIN"/>
    <property type="match status" value="1"/>
</dbReference>
<dbReference type="InterPro" id="IPR050557">
    <property type="entry name" value="RTX_toxin/Mannuronan_C5-epim"/>
</dbReference>
<dbReference type="InterPro" id="IPR025592">
    <property type="entry name" value="DUF4347"/>
</dbReference>
<dbReference type="InterPro" id="IPR018511">
    <property type="entry name" value="Hemolysin-typ_Ca-bd_CS"/>
</dbReference>
<accession>A0A8S9TC69</accession>
<dbReference type="EMBL" id="JHEG04000001">
    <property type="protein sequence ID" value="KAF3889688.1"/>
    <property type="molecule type" value="Genomic_DNA"/>
</dbReference>
<dbReference type="Gene3D" id="2.150.10.10">
    <property type="entry name" value="Serralysin-like metalloprotease, C-terminal"/>
    <property type="match status" value="4"/>
</dbReference>
<dbReference type="PRINTS" id="PR00313">
    <property type="entry name" value="CABNDNGRPT"/>
</dbReference>
<reference evidence="4" key="1">
    <citation type="journal article" date="2015" name="Genome Announc.">
        <title>Draft Genome Sequence of Tolypothrix boutellei Strain VB521301.</title>
        <authorList>
            <person name="Chandrababunaidu M.M."/>
            <person name="Singh D."/>
            <person name="Sen D."/>
            <person name="Bhan S."/>
            <person name="Das S."/>
            <person name="Gupta A."/>
            <person name="Adhikary S.P."/>
            <person name="Tripathy S."/>
        </authorList>
    </citation>
    <scope>NUCLEOTIDE SEQUENCE</scope>
    <source>
        <strain evidence="4">VB521301</strain>
    </source>
</reference>
<evidence type="ECO:0000313" key="4">
    <source>
        <dbReference type="EMBL" id="KAF3889688.1"/>
    </source>
</evidence>
<evidence type="ECO:0000256" key="2">
    <source>
        <dbReference type="ARBA" id="ARBA00022525"/>
    </source>
</evidence>
<dbReference type="GO" id="GO:0005576">
    <property type="term" value="C:extracellular region"/>
    <property type="evidence" value="ECO:0007669"/>
    <property type="project" value="UniProtKB-SubCell"/>
</dbReference>
<keyword evidence="2" id="KW-0964">Secreted</keyword>
<dbReference type="GO" id="GO:0016020">
    <property type="term" value="C:membrane"/>
    <property type="evidence" value="ECO:0007669"/>
    <property type="project" value="InterPro"/>
</dbReference>
<protein>
    <submittedName>
        <fullName evidence="4">DUF4347 domain-containing protein</fullName>
    </submittedName>
</protein>
<proteinExistence type="predicted"/>
<dbReference type="InterPro" id="IPR011049">
    <property type="entry name" value="Serralysin-like_metalloprot_C"/>
</dbReference>
<feature type="domain" description="Dystroglycan-type cadherin-like" evidence="3">
    <location>
        <begin position="346"/>
        <end position="445"/>
    </location>
</feature>
<dbReference type="GO" id="GO:0005509">
    <property type="term" value="F:calcium ion binding"/>
    <property type="evidence" value="ECO:0007669"/>
    <property type="project" value="InterPro"/>
</dbReference>
<dbReference type="SMART" id="SM00736">
    <property type="entry name" value="CADG"/>
    <property type="match status" value="1"/>
</dbReference>
<evidence type="ECO:0000256" key="1">
    <source>
        <dbReference type="ARBA" id="ARBA00004613"/>
    </source>
</evidence>
<dbReference type="SUPFAM" id="SSF49313">
    <property type="entry name" value="Cadherin-like"/>
    <property type="match status" value="1"/>
</dbReference>
<dbReference type="InterPro" id="IPR015919">
    <property type="entry name" value="Cadherin-like_sf"/>
</dbReference>
<dbReference type="SUPFAM" id="SSF51120">
    <property type="entry name" value="beta-Roll"/>
    <property type="match status" value="5"/>
</dbReference>
<comment type="caution">
    <text evidence="4">The sequence shown here is derived from an EMBL/GenBank/DDBJ whole genome shotgun (WGS) entry which is preliminary data.</text>
</comment>
<reference evidence="4" key="2">
    <citation type="submission" date="2019-11" db="EMBL/GenBank/DDBJ databases">
        <title>Improved Assembly of Tolypothrix boutellei genome.</title>
        <authorList>
            <person name="Sarangi A.N."/>
            <person name="Mukherjee M."/>
            <person name="Ghosh S."/>
            <person name="Singh D."/>
            <person name="Das A."/>
            <person name="Kant S."/>
            <person name="Prusty A."/>
            <person name="Tripathy S."/>
        </authorList>
    </citation>
    <scope>NUCLEOTIDE SEQUENCE</scope>
    <source>
        <strain evidence="4">VB521301</strain>
    </source>
</reference>
<dbReference type="PROSITE" id="PS00330">
    <property type="entry name" value="HEMOLYSIN_CALCIUM"/>
    <property type="match status" value="10"/>
</dbReference>
<evidence type="ECO:0000313" key="5">
    <source>
        <dbReference type="Proteomes" id="UP000029738"/>
    </source>
</evidence>
<dbReference type="Proteomes" id="UP000029738">
    <property type="component" value="Unassembled WGS sequence"/>
</dbReference>
<dbReference type="InterPro" id="IPR001343">
    <property type="entry name" value="Hemolysn_Ca-bd"/>
</dbReference>
<keyword evidence="5" id="KW-1185">Reference proteome</keyword>
<dbReference type="AlphaFoldDB" id="A0A8S9TC69"/>
<dbReference type="Gene3D" id="2.60.40.10">
    <property type="entry name" value="Immunoglobulins"/>
    <property type="match status" value="1"/>
</dbReference>
<dbReference type="Pfam" id="PF05345">
    <property type="entry name" value="He_PIG"/>
    <property type="match status" value="1"/>
</dbReference>
<dbReference type="InterPro" id="IPR006644">
    <property type="entry name" value="Cadg"/>
</dbReference>
<dbReference type="OrthoDB" id="574739at2"/>
<gene>
    <name evidence="4" type="ORF">DA73_0400032620</name>
</gene>
<dbReference type="PANTHER" id="PTHR38340">
    <property type="entry name" value="S-LAYER PROTEIN"/>
    <property type="match status" value="1"/>
</dbReference>
<name>A0A8S9TC69_9CYAN</name>